<dbReference type="PROSITE" id="PS51184">
    <property type="entry name" value="JMJC"/>
    <property type="match status" value="1"/>
</dbReference>
<dbReference type="EC" id="1.14.11.27" evidence="5"/>
<dbReference type="InterPro" id="IPR050690">
    <property type="entry name" value="JHDM1_Histone_Demethylase"/>
</dbReference>
<keyword evidence="11" id="KW-0223">Dioxygenase</keyword>
<dbReference type="SMART" id="SM00249">
    <property type="entry name" value="PHD"/>
    <property type="match status" value="1"/>
</dbReference>
<dbReference type="GeneID" id="18813557"/>
<dbReference type="RefSeq" id="XP_007321349.1">
    <property type="nucleotide sequence ID" value="XM_007321287.1"/>
</dbReference>
<keyword evidence="15" id="KW-0804">Transcription</keyword>
<dbReference type="Proteomes" id="UP000008064">
    <property type="component" value="Unassembled WGS sequence"/>
</dbReference>
<dbReference type="Pfam" id="PF02373">
    <property type="entry name" value="JmjC"/>
    <property type="match status" value="1"/>
</dbReference>
<keyword evidence="12" id="KW-0560">Oxidoreductase</keyword>
<comment type="subcellular location">
    <subcellularLocation>
        <location evidence="3">Nucleus</location>
    </subcellularLocation>
</comment>
<dbReference type="GO" id="GO:0005634">
    <property type="term" value="C:nucleus"/>
    <property type="evidence" value="ECO:0007669"/>
    <property type="project" value="UniProtKB-SubCell"/>
</dbReference>
<protein>
    <recommendedName>
        <fullName evidence="6">JmjC domain-containing histone demethylation protein 1</fullName>
        <ecNumber evidence="5">1.14.11.27</ecNumber>
    </recommendedName>
    <alternativeName>
        <fullName evidence="17">[Histone-H3]-lysine-36 demethylase 1</fullName>
    </alternativeName>
</protein>
<proteinExistence type="inferred from homology"/>
<reference evidence="23" key="1">
    <citation type="submission" date="2011-04" db="EMBL/GenBank/DDBJ databases">
        <title>Evolution of plant cell wall degrading machinery underlies the functional diversity of forest fungi.</title>
        <authorList>
            <consortium name="US DOE Joint Genome Institute (JGI-PGF)"/>
            <person name="Eastwood D.C."/>
            <person name="Floudas D."/>
            <person name="Binder M."/>
            <person name="Majcherczyk A."/>
            <person name="Schneider P."/>
            <person name="Aerts A."/>
            <person name="Asiegbu F.O."/>
            <person name="Baker S.E."/>
            <person name="Barry K."/>
            <person name="Bendiksby M."/>
            <person name="Blumentritt M."/>
            <person name="Coutinho P.M."/>
            <person name="Cullen D."/>
            <person name="Cullen D."/>
            <person name="Gathman A."/>
            <person name="Goodell B."/>
            <person name="Henrissat B."/>
            <person name="Ihrmark K."/>
            <person name="Kauserud H."/>
            <person name="Kohler A."/>
            <person name="LaButti K."/>
            <person name="Lapidus A."/>
            <person name="Lavin J.L."/>
            <person name="Lee Y.-H."/>
            <person name="Lindquist E."/>
            <person name="Lilly W."/>
            <person name="Lucas S."/>
            <person name="Morin E."/>
            <person name="Murat C."/>
            <person name="Oguiza J.A."/>
            <person name="Park J."/>
            <person name="Pisabarro A.G."/>
            <person name="Riley R."/>
            <person name="Rosling A."/>
            <person name="Salamov A."/>
            <person name="Schmidt O."/>
            <person name="Schmutz J."/>
            <person name="Skrede I."/>
            <person name="Stenlid J."/>
            <person name="Wiebenga A."/>
            <person name="Xie X."/>
            <person name="Kues U."/>
            <person name="Hibbett D.S."/>
            <person name="Hoffmeister D."/>
            <person name="Hogberg N."/>
            <person name="Martin F."/>
            <person name="Grigoriev I.V."/>
            <person name="Watkinson S.C."/>
        </authorList>
    </citation>
    <scope>NUCLEOTIDE SEQUENCE</scope>
    <source>
        <strain evidence="23">S7.9</strain>
    </source>
</reference>
<dbReference type="GO" id="GO:0008270">
    <property type="term" value="F:zinc ion binding"/>
    <property type="evidence" value="ECO:0007669"/>
    <property type="project" value="UniProtKB-KW"/>
</dbReference>
<evidence type="ECO:0000256" key="9">
    <source>
        <dbReference type="ARBA" id="ARBA00022833"/>
    </source>
</evidence>
<organism>
    <name type="scientific">Serpula lacrymans var. lacrymans (strain S7.9)</name>
    <name type="common">Dry rot fungus</name>
    <dbReference type="NCBI Taxonomy" id="578457"/>
    <lineage>
        <taxon>Eukaryota</taxon>
        <taxon>Fungi</taxon>
        <taxon>Dikarya</taxon>
        <taxon>Basidiomycota</taxon>
        <taxon>Agaricomycotina</taxon>
        <taxon>Agaricomycetes</taxon>
        <taxon>Agaricomycetidae</taxon>
        <taxon>Boletales</taxon>
        <taxon>Coniophorineae</taxon>
        <taxon>Serpulaceae</taxon>
        <taxon>Serpula</taxon>
    </lineage>
</organism>
<evidence type="ECO:0000256" key="16">
    <source>
        <dbReference type="ARBA" id="ARBA00023242"/>
    </source>
</evidence>
<evidence type="ECO:0000256" key="15">
    <source>
        <dbReference type="ARBA" id="ARBA00023163"/>
    </source>
</evidence>
<feature type="domain" description="PHD-type" evidence="21">
    <location>
        <begin position="46"/>
        <end position="105"/>
    </location>
</feature>
<evidence type="ECO:0000256" key="3">
    <source>
        <dbReference type="ARBA" id="ARBA00004123"/>
    </source>
</evidence>
<evidence type="ECO:0000256" key="11">
    <source>
        <dbReference type="ARBA" id="ARBA00022964"/>
    </source>
</evidence>
<keyword evidence="16" id="KW-0539">Nucleus</keyword>
<keyword evidence="9" id="KW-0862">Zinc</keyword>
<dbReference type="PANTHER" id="PTHR23123">
    <property type="entry name" value="PHD/F-BOX CONTAINING PROTEIN"/>
    <property type="match status" value="1"/>
</dbReference>
<evidence type="ECO:0000256" key="14">
    <source>
        <dbReference type="ARBA" id="ARBA00023015"/>
    </source>
</evidence>
<dbReference type="PROSITE" id="PS50016">
    <property type="entry name" value="ZF_PHD_2"/>
    <property type="match status" value="1"/>
</dbReference>
<comment type="catalytic activity">
    <reaction evidence="18">
        <text>N(6),N(6)-dimethyl-L-lysyl(36)-[histone H3] + 2 2-oxoglutarate + 2 O2 = L-lysyl(36)-[histone H3] + 2 formaldehyde + 2 succinate + 2 CO2</text>
        <dbReference type="Rhea" id="RHEA:42032"/>
        <dbReference type="Rhea" id="RHEA-COMP:9785"/>
        <dbReference type="Rhea" id="RHEA-COMP:9787"/>
        <dbReference type="ChEBI" id="CHEBI:15379"/>
        <dbReference type="ChEBI" id="CHEBI:16526"/>
        <dbReference type="ChEBI" id="CHEBI:16810"/>
        <dbReference type="ChEBI" id="CHEBI:16842"/>
        <dbReference type="ChEBI" id="CHEBI:29969"/>
        <dbReference type="ChEBI" id="CHEBI:30031"/>
        <dbReference type="ChEBI" id="CHEBI:61976"/>
        <dbReference type="EC" id="1.14.11.27"/>
    </reaction>
</comment>
<dbReference type="InterPro" id="IPR013083">
    <property type="entry name" value="Znf_RING/FYVE/PHD"/>
</dbReference>
<comment type="cofactor">
    <cofactor evidence="1">
        <name>Fe(2+)</name>
        <dbReference type="ChEBI" id="CHEBI:29033"/>
    </cofactor>
</comment>
<dbReference type="InterPro" id="IPR019787">
    <property type="entry name" value="Znf_PHD-finger"/>
</dbReference>
<feature type="compositionally biased region" description="Basic and acidic residues" evidence="20">
    <location>
        <begin position="25"/>
        <end position="37"/>
    </location>
</feature>
<dbReference type="InterPro" id="IPR003347">
    <property type="entry name" value="JmjC_dom"/>
</dbReference>
<dbReference type="SUPFAM" id="SSF51197">
    <property type="entry name" value="Clavaminate synthase-like"/>
    <property type="match status" value="1"/>
</dbReference>
<keyword evidence="14" id="KW-0805">Transcription regulation</keyword>
<sequence>MTRGRRRVTRSNARQSPQQSPGPDIHSESVSRTEEAGARNSLRLPTDSCPACKSDEGSESSLSIFTKQSWVRCDACKTWFHWLCVGNGGELETIDRWFCDSCVKESPIRSITFKPPARKSLRKRTQRDYSNLDGGLDSDPNRWLHVMEGKDIKSDQFRRMQGSEVGLEWLESDENSMREPIVIENPEGLGMKMPDPEFTVIDVKEIVGEDTPVEVIDVATQSNSPGWTLGKWVQYYCTEQSSRDKIRNVISLEISGTKLADQILPPRLVRELDWVEKFWPTVKQGKGHVYPKVQLYCLMGVASAWTDWHIDFAGSSVYYHVLRGSKVFYFIRPTTANLAAYERWSGTELQNHVWLGDLVDEVIKVTLYQGNTMIIPTGWIHAVYTPVDSLVFGGNFLHSYNVPIQLKVVEIETSTHVPKKFRFPLFTRLCWYVGDKYLRDLKAKEEFSTRVLESLAALAKYLVLEVRSMERGSEQAKRDAKEQVPSDRIKDAAALARELRWRVRVACGYSSDEEDMGCSSRKMLANGLASAVGSKRRRVHSNDADRPNIFKNYVPKAWDIVTEMPVERKEYTIKSDRPDLHGSWKSHWTEWGLKPGEREDGEQVTVHRQKEVMLKMKRTEQGFEEQHIERIFDSWQWGGSLEDLQREDKDK</sequence>
<evidence type="ECO:0000256" key="4">
    <source>
        <dbReference type="ARBA" id="ARBA00008037"/>
    </source>
</evidence>
<dbReference type="OrthoDB" id="5876800at2759"/>
<dbReference type="SUPFAM" id="SSF57903">
    <property type="entry name" value="FYVE/PHD zinc finger"/>
    <property type="match status" value="1"/>
</dbReference>
<keyword evidence="10" id="KW-0156">Chromatin regulator</keyword>
<evidence type="ECO:0000256" key="17">
    <source>
        <dbReference type="ARBA" id="ARBA00031083"/>
    </source>
</evidence>
<dbReference type="InterPro" id="IPR019786">
    <property type="entry name" value="Zinc_finger_PHD-type_CS"/>
</dbReference>
<dbReference type="GO" id="GO:0140680">
    <property type="term" value="F:histone H3K36me/H3K36me2 demethylase activity"/>
    <property type="evidence" value="ECO:0007669"/>
    <property type="project" value="UniProtKB-EC"/>
</dbReference>
<dbReference type="KEGG" id="sla:SERLADRAFT_417105"/>
<dbReference type="SMART" id="SM00558">
    <property type="entry name" value="JmjC"/>
    <property type="match status" value="1"/>
</dbReference>
<evidence type="ECO:0000256" key="12">
    <source>
        <dbReference type="ARBA" id="ARBA00023002"/>
    </source>
</evidence>
<dbReference type="HOGENOM" id="CLU_003540_6_1_1"/>
<evidence type="ECO:0000259" key="21">
    <source>
        <dbReference type="PROSITE" id="PS50016"/>
    </source>
</evidence>
<feature type="compositionally biased region" description="Polar residues" evidence="20">
    <location>
        <begin position="10"/>
        <end position="21"/>
    </location>
</feature>
<accession>F8P4M6</accession>
<dbReference type="InterPro" id="IPR041070">
    <property type="entry name" value="JHD"/>
</dbReference>
<feature type="region of interest" description="Disordered" evidence="20">
    <location>
        <begin position="1"/>
        <end position="42"/>
    </location>
</feature>
<evidence type="ECO:0000256" key="19">
    <source>
        <dbReference type="PROSITE-ProRule" id="PRU00146"/>
    </source>
</evidence>
<dbReference type="InterPro" id="IPR001965">
    <property type="entry name" value="Znf_PHD"/>
</dbReference>
<keyword evidence="8 19" id="KW-0863">Zinc-finger</keyword>
<dbReference type="InterPro" id="IPR011011">
    <property type="entry name" value="Znf_FYVE_PHD"/>
</dbReference>
<evidence type="ECO:0000256" key="13">
    <source>
        <dbReference type="ARBA" id="ARBA00023004"/>
    </source>
</evidence>
<name>F8P4M6_SERL9</name>
<dbReference type="PROSITE" id="PS01359">
    <property type="entry name" value="ZF_PHD_1"/>
    <property type="match status" value="1"/>
</dbReference>
<evidence type="ECO:0000256" key="10">
    <source>
        <dbReference type="ARBA" id="ARBA00022853"/>
    </source>
</evidence>
<comment type="similarity">
    <text evidence="4">Belongs to the JHDM1 histone demethylase family.</text>
</comment>
<evidence type="ECO:0000256" key="1">
    <source>
        <dbReference type="ARBA" id="ARBA00001954"/>
    </source>
</evidence>
<dbReference type="EMBL" id="GL945438">
    <property type="protein sequence ID" value="EGO21563.1"/>
    <property type="molecule type" value="Genomic_DNA"/>
</dbReference>
<evidence type="ECO:0000256" key="2">
    <source>
        <dbReference type="ARBA" id="ARBA00003909"/>
    </source>
</evidence>
<evidence type="ECO:0000313" key="23">
    <source>
        <dbReference type="EMBL" id="EGO21563.1"/>
    </source>
</evidence>
<evidence type="ECO:0000256" key="7">
    <source>
        <dbReference type="ARBA" id="ARBA00022723"/>
    </source>
</evidence>
<keyword evidence="7" id="KW-0479">Metal-binding</keyword>
<evidence type="ECO:0000256" key="8">
    <source>
        <dbReference type="ARBA" id="ARBA00022771"/>
    </source>
</evidence>
<dbReference type="Gene3D" id="2.60.120.650">
    <property type="entry name" value="Cupin"/>
    <property type="match status" value="1"/>
</dbReference>
<evidence type="ECO:0000256" key="6">
    <source>
        <dbReference type="ARBA" id="ARBA00015153"/>
    </source>
</evidence>
<dbReference type="Pfam" id="PF17811">
    <property type="entry name" value="JHD"/>
    <property type="match status" value="1"/>
</dbReference>
<dbReference type="Gene3D" id="3.30.40.10">
    <property type="entry name" value="Zinc/RING finger domain, C3HC4 (zinc finger)"/>
    <property type="match status" value="1"/>
</dbReference>
<evidence type="ECO:0000256" key="20">
    <source>
        <dbReference type="SAM" id="MobiDB-lite"/>
    </source>
</evidence>
<evidence type="ECO:0000256" key="18">
    <source>
        <dbReference type="ARBA" id="ARBA00047915"/>
    </source>
</evidence>
<feature type="domain" description="JmjC" evidence="22">
    <location>
        <begin position="241"/>
        <end position="413"/>
    </location>
</feature>
<keyword evidence="13" id="KW-0408">Iron</keyword>
<comment type="function">
    <text evidence="2">Histone demethylase that specifically demethylates 'Lys-36' of histone H3, thereby playing a central role in histone code.</text>
</comment>
<dbReference type="AlphaFoldDB" id="F8P4M6"/>
<gene>
    <name evidence="23" type="ORF">SERLADRAFT_417105</name>
</gene>
<evidence type="ECO:0000259" key="22">
    <source>
        <dbReference type="PROSITE" id="PS51184"/>
    </source>
</evidence>
<evidence type="ECO:0000256" key="5">
    <source>
        <dbReference type="ARBA" id="ARBA00013246"/>
    </source>
</evidence>